<dbReference type="EMBL" id="CP001700">
    <property type="protein sequence ID" value="ACU75778.1"/>
    <property type="molecule type" value="Genomic_DNA"/>
</dbReference>
<keyword evidence="1" id="KW-0175">Coiled coil</keyword>
<evidence type="ECO:0000256" key="1">
    <source>
        <dbReference type="SAM" id="Coils"/>
    </source>
</evidence>
<protein>
    <submittedName>
        <fullName evidence="3">Uncharacterized protein</fullName>
    </submittedName>
</protein>
<dbReference type="STRING" id="479433.Caci_6947"/>
<feature type="compositionally biased region" description="Basic and acidic residues" evidence="2">
    <location>
        <begin position="150"/>
        <end position="163"/>
    </location>
</feature>
<feature type="region of interest" description="Disordered" evidence="2">
    <location>
        <begin position="132"/>
        <end position="163"/>
    </location>
</feature>
<reference evidence="3 4" key="1">
    <citation type="journal article" date="2009" name="Stand. Genomic Sci.">
        <title>Complete genome sequence of Catenulispora acidiphila type strain (ID 139908).</title>
        <authorList>
            <person name="Copeland A."/>
            <person name="Lapidus A."/>
            <person name="Glavina Del Rio T."/>
            <person name="Nolan M."/>
            <person name="Lucas S."/>
            <person name="Chen F."/>
            <person name="Tice H."/>
            <person name="Cheng J.F."/>
            <person name="Bruce D."/>
            <person name="Goodwin L."/>
            <person name="Pitluck S."/>
            <person name="Mikhailova N."/>
            <person name="Pati A."/>
            <person name="Ivanova N."/>
            <person name="Mavromatis K."/>
            <person name="Chen A."/>
            <person name="Palaniappan K."/>
            <person name="Chain P."/>
            <person name="Land M."/>
            <person name="Hauser L."/>
            <person name="Chang Y.J."/>
            <person name="Jeffries C.D."/>
            <person name="Chertkov O."/>
            <person name="Brettin T."/>
            <person name="Detter J.C."/>
            <person name="Han C."/>
            <person name="Ali Z."/>
            <person name="Tindall B.J."/>
            <person name="Goker M."/>
            <person name="Bristow J."/>
            <person name="Eisen J.A."/>
            <person name="Markowitz V."/>
            <person name="Hugenholtz P."/>
            <person name="Kyrpides N.C."/>
            <person name="Klenk H.P."/>
        </authorList>
    </citation>
    <scope>NUCLEOTIDE SEQUENCE [LARGE SCALE GENOMIC DNA]</scope>
    <source>
        <strain evidence="4">DSM 44928 / JCM 14897 / NBRC 102108 / NRRL B-24433 / ID139908</strain>
    </source>
</reference>
<evidence type="ECO:0000313" key="3">
    <source>
        <dbReference type="EMBL" id="ACU75778.1"/>
    </source>
</evidence>
<proteinExistence type="predicted"/>
<keyword evidence="4" id="KW-1185">Reference proteome</keyword>
<accession>C7Q3L3</accession>
<feature type="region of interest" description="Disordered" evidence="2">
    <location>
        <begin position="211"/>
        <end position="241"/>
    </location>
</feature>
<dbReference type="HOGENOM" id="CLU_1150242_0_0_11"/>
<dbReference type="InParanoid" id="C7Q3L3"/>
<gene>
    <name evidence="3" type="ordered locus">Caci_6947</name>
</gene>
<organism evidence="3 4">
    <name type="scientific">Catenulispora acidiphila (strain DSM 44928 / JCM 14897 / NBRC 102108 / NRRL B-24433 / ID139908)</name>
    <dbReference type="NCBI Taxonomy" id="479433"/>
    <lineage>
        <taxon>Bacteria</taxon>
        <taxon>Bacillati</taxon>
        <taxon>Actinomycetota</taxon>
        <taxon>Actinomycetes</taxon>
        <taxon>Catenulisporales</taxon>
        <taxon>Catenulisporaceae</taxon>
        <taxon>Catenulispora</taxon>
    </lineage>
</organism>
<evidence type="ECO:0000313" key="4">
    <source>
        <dbReference type="Proteomes" id="UP000000851"/>
    </source>
</evidence>
<name>C7Q3L3_CATAD</name>
<dbReference type="KEGG" id="cai:Caci_6947"/>
<dbReference type="Proteomes" id="UP000000851">
    <property type="component" value="Chromosome"/>
</dbReference>
<feature type="coiled-coil region" evidence="1">
    <location>
        <begin position="93"/>
        <end position="120"/>
    </location>
</feature>
<evidence type="ECO:0000256" key="2">
    <source>
        <dbReference type="SAM" id="MobiDB-lite"/>
    </source>
</evidence>
<dbReference type="AlphaFoldDB" id="C7Q3L3"/>
<feature type="compositionally biased region" description="Basic and acidic residues" evidence="2">
    <location>
        <begin position="228"/>
        <end position="241"/>
    </location>
</feature>
<dbReference type="RefSeq" id="WP_015795506.1">
    <property type="nucleotide sequence ID" value="NC_013131.1"/>
</dbReference>
<sequence>MAGDQQEEHPQYRRWTARPAAPVLYGVLARLSDWLNGRRDAEGGLPDIRDAREGGPAHTPSERLLRARGEVQKGREDLKFAKWRAQRGHKRGLDSLRLQVKEAEERRDAKLQEFNAIEVELPAAALRSRRSGEVGTSEARTSEAVVASRRTAEHAARRRRAESEYQKAAEEAAAARADLERFQAGVDLEQNVLETRKRLIDRHGDRRSVSYMRSLIRSHRNGPEVLDELARRHQNPEGSTK</sequence>